<reference evidence="2 3" key="1">
    <citation type="submission" date="2020-07" db="EMBL/GenBank/DDBJ databases">
        <title>Alkalicella. sp. LB2 genome.</title>
        <authorList>
            <person name="Postec A."/>
            <person name="Quemeneur M."/>
        </authorList>
    </citation>
    <scope>NUCLEOTIDE SEQUENCE [LARGE SCALE GENOMIC DNA]</scope>
    <source>
        <strain evidence="2 3">LB2</strain>
    </source>
</reference>
<accession>A0A7G9W905</accession>
<keyword evidence="3" id="KW-1185">Reference proteome</keyword>
<dbReference type="InterPro" id="IPR032820">
    <property type="entry name" value="ATPase_put"/>
</dbReference>
<protein>
    <submittedName>
        <fullName evidence="2">AtpZ/AtpI family protein</fullName>
    </submittedName>
</protein>
<evidence type="ECO:0000256" key="1">
    <source>
        <dbReference type="SAM" id="Phobius"/>
    </source>
</evidence>
<keyword evidence="1" id="KW-0812">Transmembrane</keyword>
<evidence type="ECO:0000313" key="3">
    <source>
        <dbReference type="Proteomes" id="UP000516160"/>
    </source>
</evidence>
<name>A0A7G9W905_ALKCA</name>
<sequence length="70" mass="8197">MEKKHLLEVFKYLGLVTYIGILMTANILVGYYLGVYIQNITGSFLLFVLFIFLGIFSGFWTIYKFIIKLF</sequence>
<organism evidence="2 3">
    <name type="scientific">Alkalicella caledoniensis</name>
    <dbReference type="NCBI Taxonomy" id="2731377"/>
    <lineage>
        <taxon>Bacteria</taxon>
        <taxon>Bacillati</taxon>
        <taxon>Bacillota</taxon>
        <taxon>Clostridia</taxon>
        <taxon>Eubacteriales</taxon>
        <taxon>Proteinivoracaceae</taxon>
        <taxon>Alkalicella</taxon>
    </lineage>
</organism>
<proteinExistence type="predicted"/>
<dbReference type="EMBL" id="CP058559">
    <property type="protein sequence ID" value="QNO15167.1"/>
    <property type="molecule type" value="Genomic_DNA"/>
</dbReference>
<dbReference type="AlphaFoldDB" id="A0A7G9W905"/>
<dbReference type="KEGG" id="acae:HYG86_10535"/>
<dbReference type="RefSeq" id="WP_213165532.1">
    <property type="nucleotide sequence ID" value="NZ_CP058559.1"/>
</dbReference>
<feature type="transmembrane region" description="Helical" evidence="1">
    <location>
        <begin position="12"/>
        <end position="34"/>
    </location>
</feature>
<dbReference type="Proteomes" id="UP000516160">
    <property type="component" value="Chromosome"/>
</dbReference>
<gene>
    <name evidence="2" type="ORF">HYG86_10535</name>
</gene>
<dbReference type="Pfam" id="PF09527">
    <property type="entry name" value="ATPase_gene1"/>
    <property type="match status" value="1"/>
</dbReference>
<feature type="transmembrane region" description="Helical" evidence="1">
    <location>
        <begin position="40"/>
        <end position="63"/>
    </location>
</feature>
<keyword evidence="1" id="KW-1133">Transmembrane helix</keyword>
<keyword evidence="1" id="KW-0472">Membrane</keyword>
<evidence type="ECO:0000313" key="2">
    <source>
        <dbReference type="EMBL" id="QNO15167.1"/>
    </source>
</evidence>